<dbReference type="InterPro" id="IPR000998">
    <property type="entry name" value="MAM_dom"/>
</dbReference>
<dbReference type="FunFam" id="2.10.25.10:FF:000006">
    <property type="entry name" value="Versican core protein-like isoform 1"/>
    <property type="match status" value="1"/>
</dbReference>
<feature type="region of interest" description="Disordered" evidence="8">
    <location>
        <begin position="935"/>
        <end position="957"/>
    </location>
</feature>
<dbReference type="Gene3D" id="2.60.120.200">
    <property type="match status" value="6"/>
</dbReference>
<dbReference type="CDD" id="cd01450">
    <property type="entry name" value="vWFA_subfamily_ECM"/>
    <property type="match status" value="1"/>
</dbReference>
<dbReference type="Pfam" id="PF00092">
    <property type="entry name" value="VWA"/>
    <property type="match status" value="3"/>
</dbReference>
<dbReference type="CDD" id="cd06263">
    <property type="entry name" value="MAM"/>
    <property type="match status" value="6"/>
</dbReference>
<dbReference type="Proteomes" id="UP000749559">
    <property type="component" value="Unassembled WGS sequence"/>
</dbReference>
<organism evidence="9 10">
    <name type="scientific">Owenia fusiformis</name>
    <name type="common">Polychaete worm</name>
    <dbReference type="NCBI Taxonomy" id="6347"/>
    <lineage>
        <taxon>Eukaryota</taxon>
        <taxon>Metazoa</taxon>
        <taxon>Spiralia</taxon>
        <taxon>Lophotrochozoa</taxon>
        <taxon>Annelida</taxon>
        <taxon>Polychaeta</taxon>
        <taxon>Sedentaria</taxon>
        <taxon>Canalipalpata</taxon>
        <taxon>Sabellida</taxon>
        <taxon>Oweniida</taxon>
        <taxon>Oweniidae</taxon>
        <taxon>Owenia</taxon>
    </lineage>
</organism>
<accession>A0A8J1TS03</accession>
<feature type="compositionally biased region" description="Low complexity" evidence="8">
    <location>
        <begin position="112"/>
        <end position="131"/>
    </location>
</feature>
<proteinExistence type="inferred from homology"/>
<keyword evidence="4" id="KW-0677">Repeat</keyword>
<dbReference type="SMART" id="SM00181">
    <property type="entry name" value="EGF"/>
    <property type="match status" value="2"/>
</dbReference>
<keyword evidence="5 7" id="KW-1015">Disulfide bond</keyword>
<keyword evidence="3" id="KW-0732">Signal</keyword>
<feature type="disulfide bond" evidence="7">
    <location>
        <begin position="1520"/>
        <end position="1529"/>
    </location>
</feature>
<sequence>MYTEASDPRQQGDTARLITPEINDAPDRVLIFYYHMAGDHIGTLNVYLGENGNLEKVWSRTGDQSDIWQRVTLKVPKGKIRALFEGVRGDGIAGDIAIDDVMLMSLTRTTFAPPTRPTLPQTRPTTQQTTPNGIVTTMQSSGKDPVPIANLRCNFEAGMCGYETQDERVEFSWTRNQGPTSTVGTGPDTDRTGRREGHYMYTEASDPQQQGDRARLISPALRIGKDQELEFYYHMYGSDMGALVVYVERENSVPEEIWRQAGDQGSRWNFARLNLPVGDYKVIFEGVVGSGIKGDIALDDINITGGLDITTKPQSTTKSTTVETTQKPTTTERSKTTEIPLPADSFDCSFDNNNPCGFTDRTGDFRWTRFRGSTPSSDTGPNHDATGSASGYYYYIESSSPQKEDDIASIMSGPLDVKPNRQLEFYYHMKGIDIGTLSVYTISPNGVLNKIWTRSGQQGQFWMKARVPIPAGQYSIVFEGIVGSGSRGDIAIDEMRVIGGSKITTTKPTKATTLMPTTTLSPTTAASMKEYQCTFERDICDLRDDKGVEFTWARHRGDTQTESTGPSSDRHGQTDGYYMYIETSEPRKEGDRANLVTPVLEIKDDNNVLEFYYHMYGEDVGALNVYTLQDGKRSLVWFKRGEVGNQWNQARVVLPKGRLQLLFEGVRGKSFRGDVAIDDIELTDGRKLTTQYTTKTTMMSLPTTRPTNPPVVSTTAVISTDYTCTFRDPALCFIDDGPVEFKWTKHKGSTPTGDTGPSADSSGDPNGYYMYIETSDPRKEGDRAHLVTPEFRVEEDKVLSWDYHMWGKHIGALRVYTLKDGNAEELWNKTGDQGNRWYRALVNLPRGTYRLVFEGVRGNGFYGDVAIDELSVRRGRAESSTTASLDTTTAKTTSSKPTTSTSITITAKPKPGSEYSCSFRNDMCDMIDGGRDFKWTRGKGNTPTGQTGPSADRNGDQGGYYMFIETSSPVQDGDRAHLMTPLLTMSAGDKLEWYYHMYGADIDELNVYRKDGDILTRLWGRSGEIGNVWNLGSVTLPAGTYQLVFEGVRGASFRGDIAIDDIRIGSSGLDPTPKADKVDLVFIIDASGSVGNNNFDEMKQFVQDIIQSMDIGFDDSRIAVVTYSDDARVEFYLDEYYSISDILPVLAKMTYRGGATNTQAAIKMAREIVFQNNRGDRSDVPNVAMVLTDGKSTVNAGNTIPEANKAKIINNIVMFAIGVGSEIDENEIQGIGSPNGQHKIIAKDFSVLYNLKDVIIEGMMTDATNECSDSPCRNGAKCVDLLHDYMCECRTNYYGINCEKQKLSNRRNSADVAILIDASGSIGTDSYMRILESIKMVVNQLDIGMNKYRVSVINFADNATVEFHLDEHTNRNDILEAVSLIGFVNGATNTAGGIRRMREQVFNGQNGDRQGVQDIGVLITDGRSTVNTGSVLAEARLAMQAGIHIYAIGIGDDINMAELNGIGSDPDDENVLFIPGFAITSNLVGWLAEKLNHDGDECSSSPCQNGGKCNDYVNSFSCDCPFGFSGKRCDKRCSSSNADIVIALDSSGSIGANNFTKILTFIQELIHNFDTNDNGVRVALLTYSDQSRQRFDLNTYRNKMDLISAVGTLPYTGGATHTASALRMLRTLLYGDGSRNNAEKYGILITDGKSNVLEDATVPAANAVKNNNARLLVVGIEKNIDIKEVNQIASDPNKDNVFLVPTFNALSSYVDSISNIIC</sequence>
<reference evidence="9" key="1">
    <citation type="submission" date="2022-03" db="EMBL/GenBank/DDBJ databases">
        <authorList>
            <person name="Martin C."/>
        </authorList>
    </citation>
    <scope>NUCLEOTIDE SEQUENCE</scope>
</reference>
<dbReference type="SMART" id="SM00137">
    <property type="entry name" value="MAM"/>
    <property type="match status" value="6"/>
</dbReference>
<dbReference type="SUPFAM" id="SSF49899">
    <property type="entry name" value="Concanavalin A-like lectins/glucanases"/>
    <property type="match status" value="6"/>
</dbReference>
<keyword evidence="10" id="KW-1185">Reference proteome</keyword>
<feature type="compositionally biased region" description="Polar residues" evidence="8">
    <location>
        <begin position="939"/>
        <end position="949"/>
    </location>
</feature>
<evidence type="ECO:0000256" key="2">
    <source>
        <dbReference type="ARBA" id="ARBA00022536"/>
    </source>
</evidence>
<gene>
    <name evidence="9" type="ORF">OFUS_LOCUS15328</name>
</gene>
<dbReference type="InterPro" id="IPR000742">
    <property type="entry name" value="EGF"/>
</dbReference>
<evidence type="ECO:0000313" key="10">
    <source>
        <dbReference type="Proteomes" id="UP000749559"/>
    </source>
</evidence>
<name>A0A8J1TS03_OWEFU</name>
<evidence type="ECO:0000313" key="9">
    <source>
        <dbReference type="EMBL" id="CAH1790069.1"/>
    </source>
</evidence>
<dbReference type="PROSITE" id="PS00010">
    <property type="entry name" value="ASX_HYDROXYL"/>
    <property type="match status" value="2"/>
</dbReference>
<evidence type="ECO:0000256" key="7">
    <source>
        <dbReference type="PROSITE-ProRule" id="PRU00076"/>
    </source>
</evidence>
<evidence type="ECO:0000256" key="1">
    <source>
        <dbReference type="ARBA" id="ARBA00009738"/>
    </source>
</evidence>
<dbReference type="PRINTS" id="PR00453">
    <property type="entry name" value="VWFADOMAIN"/>
</dbReference>
<feature type="region of interest" description="Disordered" evidence="8">
    <location>
        <begin position="876"/>
        <end position="907"/>
    </location>
</feature>
<dbReference type="PROSITE" id="PS50060">
    <property type="entry name" value="MAM_2"/>
    <property type="match status" value="6"/>
</dbReference>
<evidence type="ECO:0000256" key="3">
    <source>
        <dbReference type="ARBA" id="ARBA00022729"/>
    </source>
</evidence>
<feature type="region of interest" description="Disordered" evidence="8">
    <location>
        <begin position="745"/>
        <end position="766"/>
    </location>
</feature>
<feature type="compositionally biased region" description="Low complexity" evidence="8">
    <location>
        <begin position="879"/>
        <end position="907"/>
    </location>
</feature>
<evidence type="ECO:0000256" key="5">
    <source>
        <dbReference type="ARBA" id="ARBA00023157"/>
    </source>
</evidence>
<evidence type="ECO:0000256" key="4">
    <source>
        <dbReference type="ARBA" id="ARBA00022737"/>
    </source>
</evidence>
<feature type="region of interest" description="Disordered" evidence="8">
    <location>
        <begin position="310"/>
        <end position="336"/>
    </location>
</feature>
<dbReference type="InterPro" id="IPR000152">
    <property type="entry name" value="EGF-type_Asp/Asn_hydroxyl_site"/>
</dbReference>
<feature type="region of interest" description="Disordered" evidence="8">
    <location>
        <begin position="112"/>
        <end position="143"/>
    </location>
</feature>
<feature type="region of interest" description="Disordered" evidence="8">
    <location>
        <begin position="555"/>
        <end position="574"/>
    </location>
</feature>
<dbReference type="InterPro" id="IPR013320">
    <property type="entry name" value="ConA-like_dom_sf"/>
</dbReference>
<dbReference type="Pfam" id="PF00629">
    <property type="entry name" value="MAM"/>
    <property type="match status" value="6"/>
</dbReference>
<dbReference type="Gene3D" id="2.10.25.10">
    <property type="entry name" value="Laminin"/>
    <property type="match status" value="2"/>
</dbReference>
<feature type="compositionally biased region" description="Low complexity" evidence="8">
    <location>
        <begin position="310"/>
        <end position="329"/>
    </location>
</feature>
<dbReference type="SUPFAM" id="SSF53300">
    <property type="entry name" value="vWA-like"/>
    <property type="match status" value="3"/>
</dbReference>
<dbReference type="GO" id="GO:0016020">
    <property type="term" value="C:membrane"/>
    <property type="evidence" value="ECO:0007669"/>
    <property type="project" value="InterPro"/>
</dbReference>
<dbReference type="PROSITE" id="PS50026">
    <property type="entry name" value="EGF_3"/>
    <property type="match status" value="2"/>
</dbReference>
<dbReference type="PANTHER" id="PTHR23282:SF101">
    <property type="entry name" value="MAM DOMAIN-CONTAINING PROTEIN"/>
    <property type="match status" value="1"/>
</dbReference>
<dbReference type="PROSITE" id="PS50234">
    <property type="entry name" value="VWFA"/>
    <property type="match status" value="3"/>
</dbReference>
<dbReference type="PROSITE" id="PS00022">
    <property type="entry name" value="EGF_1"/>
    <property type="match status" value="2"/>
</dbReference>
<evidence type="ECO:0000256" key="6">
    <source>
        <dbReference type="ARBA" id="ARBA00023180"/>
    </source>
</evidence>
<dbReference type="InterPro" id="IPR036465">
    <property type="entry name" value="vWFA_dom_sf"/>
</dbReference>
<dbReference type="PANTHER" id="PTHR23282">
    <property type="entry name" value="APICAL ENDOSOMAL GLYCOPROTEIN PRECURSOR"/>
    <property type="match status" value="1"/>
</dbReference>
<feature type="compositionally biased region" description="Polar residues" evidence="8">
    <location>
        <begin position="132"/>
        <end position="142"/>
    </location>
</feature>
<dbReference type="GO" id="GO:0005509">
    <property type="term" value="F:calcium ion binding"/>
    <property type="evidence" value="ECO:0007669"/>
    <property type="project" value="InterPro"/>
</dbReference>
<feature type="disulfide bond" evidence="7">
    <location>
        <begin position="1289"/>
        <end position="1298"/>
    </location>
</feature>
<dbReference type="SMART" id="SM00179">
    <property type="entry name" value="EGF_CA"/>
    <property type="match status" value="2"/>
</dbReference>
<dbReference type="FunFam" id="2.10.25.10:FF:000012">
    <property type="entry name" value="Delta-like protein"/>
    <property type="match status" value="1"/>
</dbReference>
<keyword evidence="2 7" id="KW-0245">EGF-like domain</keyword>
<protein>
    <submittedName>
        <fullName evidence="9">Uncharacterized protein</fullName>
    </submittedName>
</protein>
<evidence type="ECO:0000256" key="8">
    <source>
        <dbReference type="SAM" id="MobiDB-lite"/>
    </source>
</evidence>
<dbReference type="OrthoDB" id="412155at2759"/>
<comment type="caution">
    <text evidence="9">The sequence shown here is derived from an EMBL/GenBank/DDBJ whole genome shotgun (WGS) entry which is preliminary data.</text>
</comment>
<dbReference type="InterPro" id="IPR002035">
    <property type="entry name" value="VWF_A"/>
</dbReference>
<dbReference type="CDD" id="cd00054">
    <property type="entry name" value="EGF_CA"/>
    <property type="match status" value="2"/>
</dbReference>
<keyword evidence="6" id="KW-0325">Glycoprotein</keyword>
<dbReference type="PROSITE" id="PS01187">
    <property type="entry name" value="EGF_CA"/>
    <property type="match status" value="1"/>
</dbReference>
<dbReference type="InterPro" id="IPR018097">
    <property type="entry name" value="EGF_Ca-bd_CS"/>
</dbReference>
<dbReference type="InterPro" id="IPR051560">
    <property type="entry name" value="MAM_domain-containing"/>
</dbReference>
<comment type="caution">
    <text evidence="7">Lacks conserved residue(s) required for the propagation of feature annotation.</text>
</comment>
<dbReference type="InterPro" id="IPR001881">
    <property type="entry name" value="EGF-like_Ca-bd_dom"/>
</dbReference>
<feature type="compositionally biased region" description="Polar residues" evidence="8">
    <location>
        <begin position="749"/>
        <end position="764"/>
    </location>
</feature>
<comment type="similarity">
    <text evidence="1">Belongs to the nephronectin family.</text>
</comment>
<dbReference type="Pfam" id="PF00008">
    <property type="entry name" value="EGF"/>
    <property type="match status" value="2"/>
</dbReference>
<dbReference type="SMART" id="SM00327">
    <property type="entry name" value="VWA"/>
    <property type="match status" value="3"/>
</dbReference>
<dbReference type="Gene3D" id="3.40.50.410">
    <property type="entry name" value="von Willebrand factor, type A domain"/>
    <property type="match status" value="3"/>
</dbReference>
<dbReference type="EMBL" id="CAIIXF020000007">
    <property type="protein sequence ID" value="CAH1790069.1"/>
    <property type="molecule type" value="Genomic_DNA"/>
</dbReference>